<evidence type="ECO:0000313" key="2">
    <source>
        <dbReference type="Proteomes" id="UP000030645"/>
    </source>
</evidence>
<protein>
    <submittedName>
        <fullName evidence="1">8-hydroxyquercetin 8-O-methyltransferase</fullName>
    </submittedName>
</protein>
<name>W9R4B1_9ROSA</name>
<sequence length="94" mass="11083">MKSPWNYLSDAKRQLQVKAKLKVIIVDMVVLDNQKNKDIDHDHDHDDQLYETQVFFDMLMMVLLPGREMKEKEWAKLFSDAGLTTYKITRILGV</sequence>
<dbReference type="Proteomes" id="UP000030645">
    <property type="component" value="Unassembled WGS sequence"/>
</dbReference>
<dbReference type="PROSITE" id="PS51683">
    <property type="entry name" value="SAM_OMT_II"/>
    <property type="match status" value="1"/>
</dbReference>
<dbReference type="GO" id="GO:0008168">
    <property type="term" value="F:methyltransferase activity"/>
    <property type="evidence" value="ECO:0007669"/>
    <property type="project" value="UniProtKB-KW"/>
</dbReference>
<dbReference type="SUPFAM" id="SSF53335">
    <property type="entry name" value="S-adenosyl-L-methionine-dependent methyltransferases"/>
    <property type="match status" value="1"/>
</dbReference>
<dbReference type="GO" id="GO:0032259">
    <property type="term" value="P:methylation"/>
    <property type="evidence" value="ECO:0007669"/>
    <property type="project" value="UniProtKB-KW"/>
</dbReference>
<dbReference type="Gene3D" id="3.40.50.150">
    <property type="entry name" value="Vaccinia Virus protein VP39"/>
    <property type="match status" value="1"/>
</dbReference>
<reference evidence="2" key="1">
    <citation type="submission" date="2013-01" db="EMBL/GenBank/DDBJ databases">
        <title>Draft Genome Sequence of a Mulberry Tree, Morus notabilis C.K. Schneid.</title>
        <authorList>
            <person name="He N."/>
            <person name="Zhao S."/>
        </authorList>
    </citation>
    <scope>NUCLEOTIDE SEQUENCE</scope>
</reference>
<gene>
    <name evidence="1" type="ORF">L484_008918</name>
</gene>
<proteinExistence type="predicted"/>
<keyword evidence="2" id="KW-1185">Reference proteome</keyword>
<organism evidence="1 2">
    <name type="scientific">Morus notabilis</name>
    <dbReference type="NCBI Taxonomy" id="981085"/>
    <lineage>
        <taxon>Eukaryota</taxon>
        <taxon>Viridiplantae</taxon>
        <taxon>Streptophyta</taxon>
        <taxon>Embryophyta</taxon>
        <taxon>Tracheophyta</taxon>
        <taxon>Spermatophyta</taxon>
        <taxon>Magnoliopsida</taxon>
        <taxon>eudicotyledons</taxon>
        <taxon>Gunneridae</taxon>
        <taxon>Pentapetalae</taxon>
        <taxon>rosids</taxon>
        <taxon>fabids</taxon>
        <taxon>Rosales</taxon>
        <taxon>Moraceae</taxon>
        <taxon>Moreae</taxon>
        <taxon>Morus</taxon>
    </lineage>
</organism>
<dbReference type="eggNOG" id="ENOG502SY7R">
    <property type="taxonomic scope" value="Eukaryota"/>
</dbReference>
<dbReference type="AlphaFoldDB" id="W9R4B1"/>
<evidence type="ECO:0000313" key="1">
    <source>
        <dbReference type="EMBL" id="EXB67901.1"/>
    </source>
</evidence>
<accession>W9R4B1</accession>
<keyword evidence="1" id="KW-0489">Methyltransferase</keyword>
<dbReference type="EMBL" id="KE344568">
    <property type="protein sequence ID" value="EXB67901.1"/>
    <property type="molecule type" value="Genomic_DNA"/>
</dbReference>
<keyword evidence="1" id="KW-0808">Transferase</keyword>
<dbReference type="InterPro" id="IPR029063">
    <property type="entry name" value="SAM-dependent_MTases_sf"/>
</dbReference>
<dbReference type="InterPro" id="IPR016461">
    <property type="entry name" value="COMT-like"/>
</dbReference>
<dbReference type="STRING" id="981085.W9R4B1"/>